<dbReference type="PANTHER" id="PTHR43344:SF13">
    <property type="entry name" value="PHOSPHATASE RV3661-RELATED"/>
    <property type="match status" value="1"/>
</dbReference>
<dbReference type="PANTHER" id="PTHR43344">
    <property type="entry name" value="PHOSPHOSERINE PHOSPHATASE"/>
    <property type="match status" value="1"/>
</dbReference>
<organism evidence="4 5">
    <name type="scientific">Marivirga tractuosa (strain ATCC 23168 / DSM 4126 / NBRC 15989 / NCIMB 1408 / VKM B-1430 / H-43)</name>
    <name type="common">Microscilla tractuosa</name>
    <name type="synonym">Flexibacter tractuosus</name>
    <dbReference type="NCBI Taxonomy" id="643867"/>
    <lineage>
        <taxon>Bacteria</taxon>
        <taxon>Pseudomonadati</taxon>
        <taxon>Bacteroidota</taxon>
        <taxon>Cytophagia</taxon>
        <taxon>Cytophagales</taxon>
        <taxon>Marivirgaceae</taxon>
        <taxon>Marivirga</taxon>
    </lineage>
</organism>
<evidence type="ECO:0000313" key="4">
    <source>
        <dbReference type="EMBL" id="ADR22641.1"/>
    </source>
</evidence>
<dbReference type="GO" id="GO:0016787">
    <property type="term" value="F:hydrolase activity"/>
    <property type="evidence" value="ECO:0007669"/>
    <property type="project" value="UniProtKB-KW"/>
</dbReference>
<evidence type="ECO:0000256" key="2">
    <source>
        <dbReference type="ARBA" id="ARBA00022801"/>
    </source>
</evidence>
<protein>
    <submittedName>
        <fullName evidence="4">HAD-superfamily subfamily IB hydrolase, TIGR01490</fullName>
    </submittedName>
</protein>
<dbReference type="InterPro" id="IPR006385">
    <property type="entry name" value="HAD_hydro_SerB1"/>
</dbReference>
<dbReference type="KEGG" id="mtt:Ftrac_2663"/>
<dbReference type="OrthoDB" id="9794212at2"/>
<sequence>MTKLAIFDFCETLISRQTADLFVDFIIEQEQNKSYNFVEGLRKTLHKLHLLRGNSNKRFKLFQIKGVSKQKIEFYAQKYLDDILLRNINNKILSLAKEYKVNNYKIGIISGGYMPYIKLFAEKFNFDFRISTEISFSEGICTGKIAGDDCMGKNKILLLKKKIDLVDIEELVFVTDHISDLPLLQLSDQPIVVGKETLTPSWVVKNNFKYIKV</sequence>
<dbReference type="SUPFAM" id="SSF56784">
    <property type="entry name" value="HAD-like"/>
    <property type="match status" value="1"/>
</dbReference>
<dbReference type="Gene3D" id="1.20.1440.100">
    <property type="entry name" value="SG protein - dephosphorylation function"/>
    <property type="match status" value="1"/>
</dbReference>
<keyword evidence="3" id="KW-0460">Magnesium</keyword>
<keyword evidence="5" id="KW-1185">Reference proteome</keyword>
<gene>
    <name evidence="4" type="ordered locus">Ftrac_2663</name>
</gene>
<accession>E4TQB8</accession>
<dbReference type="STRING" id="643867.Ftrac_2663"/>
<dbReference type="Pfam" id="PF12710">
    <property type="entry name" value="HAD"/>
    <property type="match status" value="1"/>
</dbReference>
<dbReference type="Proteomes" id="UP000008720">
    <property type="component" value="Chromosome"/>
</dbReference>
<dbReference type="EMBL" id="CP002349">
    <property type="protein sequence ID" value="ADR22641.1"/>
    <property type="molecule type" value="Genomic_DNA"/>
</dbReference>
<keyword evidence="1" id="KW-0479">Metal-binding</keyword>
<dbReference type="GO" id="GO:0046872">
    <property type="term" value="F:metal ion binding"/>
    <property type="evidence" value="ECO:0007669"/>
    <property type="project" value="UniProtKB-KW"/>
</dbReference>
<dbReference type="NCBIfam" id="TIGR01490">
    <property type="entry name" value="HAD-SF-IB-hyp1"/>
    <property type="match status" value="1"/>
</dbReference>
<dbReference type="Gene3D" id="3.40.50.1000">
    <property type="entry name" value="HAD superfamily/HAD-like"/>
    <property type="match status" value="1"/>
</dbReference>
<dbReference type="InterPro" id="IPR050582">
    <property type="entry name" value="HAD-like_SerB"/>
</dbReference>
<dbReference type="RefSeq" id="WP_013454784.1">
    <property type="nucleotide sequence ID" value="NC_014759.1"/>
</dbReference>
<dbReference type="InterPro" id="IPR036412">
    <property type="entry name" value="HAD-like_sf"/>
</dbReference>
<evidence type="ECO:0000256" key="1">
    <source>
        <dbReference type="ARBA" id="ARBA00022723"/>
    </source>
</evidence>
<dbReference type="AlphaFoldDB" id="E4TQB8"/>
<proteinExistence type="predicted"/>
<name>E4TQB8_MARTH</name>
<dbReference type="NCBIfam" id="TIGR01488">
    <property type="entry name" value="HAD-SF-IB"/>
    <property type="match status" value="1"/>
</dbReference>
<keyword evidence="2 4" id="KW-0378">Hydrolase</keyword>
<evidence type="ECO:0000313" key="5">
    <source>
        <dbReference type="Proteomes" id="UP000008720"/>
    </source>
</evidence>
<reference evidence="4 5" key="1">
    <citation type="journal article" date="2011" name="Stand. Genomic Sci.">
        <title>Complete genome sequence of Marivirga tractuosa type strain (H-43).</title>
        <authorList>
            <person name="Pagani I."/>
            <person name="Chertkov O."/>
            <person name="Lapidus A."/>
            <person name="Lucas S."/>
            <person name="Del Rio T.G."/>
            <person name="Tice H."/>
            <person name="Copeland A."/>
            <person name="Cheng J.F."/>
            <person name="Nolan M."/>
            <person name="Saunders E."/>
            <person name="Pitluck S."/>
            <person name="Held B."/>
            <person name="Goodwin L."/>
            <person name="Liolios K."/>
            <person name="Ovchinikova G."/>
            <person name="Ivanova N."/>
            <person name="Mavromatis K."/>
            <person name="Pati A."/>
            <person name="Chen A."/>
            <person name="Palaniappan K."/>
            <person name="Land M."/>
            <person name="Hauser L."/>
            <person name="Jeffries C.D."/>
            <person name="Detter J.C."/>
            <person name="Han C."/>
            <person name="Tapia R."/>
            <person name="Ngatchou-Djao O.D."/>
            <person name="Rohde M."/>
            <person name="Goker M."/>
            <person name="Spring S."/>
            <person name="Sikorski J."/>
            <person name="Woyke T."/>
            <person name="Bristow J."/>
            <person name="Eisen J.A."/>
            <person name="Markowitz V."/>
            <person name="Hugenholtz P."/>
            <person name="Klenk H.P."/>
            <person name="Kyrpides N.C."/>
        </authorList>
    </citation>
    <scope>NUCLEOTIDE SEQUENCE [LARGE SCALE GENOMIC DNA]</scope>
    <source>
        <strain evidence="5">ATCC 23168 / DSM 4126 / NBRC 15989 / NCIMB 1408 / VKM B-1430 / H-43</strain>
    </source>
</reference>
<evidence type="ECO:0000256" key="3">
    <source>
        <dbReference type="ARBA" id="ARBA00022842"/>
    </source>
</evidence>
<dbReference type="HOGENOM" id="CLU_052657_2_1_10"/>
<dbReference type="eggNOG" id="COG0560">
    <property type="taxonomic scope" value="Bacteria"/>
</dbReference>
<dbReference type="InterPro" id="IPR023214">
    <property type="entry name" value="HAD_sf"/>
</dbReference>